<dbReference type="PROSITE" id="PS00211">
    <property type="entry name" value="ABC_TRANSPORTER_1"/>
    <property type="match status" value="1"/>
</dbReference>
<dbReference type="EMBL" id="JAAMOZ010000001">
    <property type="protein sequence ID" value="NIH56814.1"/>
    <property type="molecule type" value="Genomic_DNA"/>
</dbReference>
<keyword evidence="3" id="KW-0813">Transport</keyword>
<evidence type="ECO:0000256" key="5">
    <source>
        <dbReference type="ARBA" id="ARBA00022741"/>
    </source>
</evidence>
<evidence type="ECO:0000313" key="10">
    <source>
        <dbReference type="EMBL" id="NIH56814.1"/>
    </source>
</evidence>
<reference evidence="10 11" key="1">
    <citation type="submission" date="2020-02" db="EMBL/GenBank/DDBJ databases">
        <title>Sequencing the genomes of 1000 actinobacteria strains.</title>
        <authorList>
            <person name="Klenk H.-P."/>
        </authorList>
    </citation>
    <scope>NUCLEOTIDE SEQUENCE [LARGE SCALE GENOMIC DNA]</scope>
    <source>
        <strain evidence="10 11">DSM 19609</strain>
    </source>
</reference>
<dbReference type="InterPro" id="IPR027417">
    <property type="entry name" value="P-loop_NTPase"/>
</dbReference>
<dbReference type="InterPro" id="IPR003593">
    <property type="entry name" value="AAA+_ATPase"/>
</dbReference>
<evidence type="ECO:0000313" key="11">
    <source>
        <dbReference type="Proteomes" id="UP000749311"/>
    </source>
</evidence>
<dbReference type="PIRSF" id="PIRSF039085">
    <property type="entry name" value="ABC_ATPase_HisP"/>
    <property type="match status" value="1"/>
</dbReference>
<dbReference type="InterPro" id="IPR003439">
    <property type="entry name" value="ABC_transporter-like_ATP-bd"/>
</dbReference>
<organism evidence="10 11">
    <name type="scientific">Brooklawnia cerclae</name>
    <dbReference type="NCBI Taxonomy" id="349934"/>
    <lineage>
        <taxon>Bacteria</taxon>
        <taxon>Bacillati</taxon>
        <taxon>Actinomycetota</taxon>
        <taxon>Actinomycetes</taxon>
        <taxon>Propionibacteriales</taxon>
        <taxon>Propionibacteriaceae</taxon>
        <taxon>Brooklawnia</taxon>
    </lineage>
</organism>
<keyword evidence="7" id="KW-0029">Amino-acid transport</keyword>
<name>A0ABX0SEM3_9ACTN</name>
<evidence type="ECO:0000259" key="9">
    <source>
        <dbReference type="PROSITE" id="PS50893"/>
    </source>
</evidence>
<evidence type="ECO:0000256" key="6">
    <source>
        <dbReference type="ARBA" id="ARBA00022840"/>
    </source>
</evidence>
<evidence type="ECO:0000256" key="2">
    <source>
        <dbReference type="ARBA" id="ARBA00005417"/>
    </source>
</evidence>
<dbReference type="CDD" id="cd03262">
    <property type="entry name" value="ABC_HisP_GlnQ"/>
    <property type="match status" value="1"/>
</dbReference>
<dbReference type="InterPro" id="IPR017871">
    <property type="entry name" value="ABC_transporter-like_CS"/>
</dbReference>
<dbReference type="InterPro" id="IPR030679">
    <property type="entry name" value="ABC_ATPase_HisP-typ"/>
</dbReference>
<protein>
    <submittedName>
        <fullName evidence="10">Polar amino acid transport system ATP-binding protein</fullName>
    </submittedName>
</protein>
<comment type="similarity">
    <text evidence="2">Belongs to the ABC transporter superfamily.</text>
</comment>
<dbReference type="InterPro" id="IPR050086">
    <property type="entry name" value="MetN_ABC_transporter-like"/>
</dbReference>
<sequence>MTDPIPADGEQAVPMVDVRGVHKFFGDLHVLKGIDLVVARGEVCVLLGPSGSGKSTLLRCINEMEQISAGRLYVDGQLMGLREVVKDGHVTLHRLRDEQIARQRSRIGMVFQRFNLFPHMTALRNVMEAPRQVRGLSRQAAESEARRQLERVGLSDRADHYPSQLSGGQQQRVAIARALAMEPELMLFDEPTSALDPELVGEVLEVMRGLAASGMTMIVVTHEVGFAREVADQVVFMDDGAIIERGNPAQVIDQPTQQRTRDFFAKVL</sequence>
<evidence type="ECO:0000256" key="7">
    <source>
        <dbReference type="ARBA" id="ARBA00022970"/>
    </source>
</evidence>
<gene>
    <name evidence="10" type="ORF">FB473_001459</name>
</gene>
<evidence type="ECO:0000256" key="8">
    <source>
        <dbReference type="ARBA" id="ARBA00023136"/>
    </source>
</evidence>
<evidence type="ECO:0000256" key="4">
    <source>
        <dbReference type="ARBA" id="ARBA00022475"/>
    </source>
</evidence>
<dbReference type="PANTHER" id="PTHR43166">
    <property type="entry name" value="AMINO ACID IMPORT ATP-BINDING PROTEIN"/>
    <property type="match status" value="1"/>
</dbReference>
<dbReference type="SMART" id="SM00382">
    <property type="entry name" value="AAA"/>
    <property type="match status" value="1"/>
</dbReference>
<comment type="subcellular location">
    <subcellularLocation>
        <location evidence="1">Cell membrane</location>
        <topology evidence="1">Peripheral membrane protein</topology>
    </subcellularLocation>
</comment>
<dbReference type="Proteomes" id="UP000749311">
    <property type="component" value="Unassembled WGS sequence"/>
</dbReference>
<dbReference type="Pfam" id="PF00005">
    <property type="entry name" value="ABC_tran"/>
    <property type="match status" value="1"/>
</dbReference>
<keyword evidence="6 10" id="KW-0067">ATP-binding</keyword>
<feature type="domain" description="ABC transporter" evidence="9">
    <location>
        <begin position="16"/>
        <end position="264"/>
    </location>
</feature>
<dbReference type="SUPFAM" id="SSF52540">
    <property type="entry name" value="P-loop containing nucleoside triphosphate hydrolases"/>
    <property type="match status" value="1"/>
</dbReference>
<evidence type="ECO:0000256" key="1">
    <source>
        <dbReference type="ARBA" id="ARBA00004202"/>
    </source>
</evidence>
<accession>A0ABX0SEM3</accession>
<comment type="caution">
    <text evidence="10">The sequence shown here is derived from an EMBL/GenBank/DDBJ whole genome shotgun (WGS) entry which is preliminary data.</text>
</comment>
<dbReference type="PROSITE" id="PS50893">
    <property type="entry name" value="ABC_TRANSPORTER_2"/>
    <property type="match status" value="1"/>
</dbReference>
<evidence type="ECO:0000256" key="3">
    <source>
        <dbReference type="ARBA" id="ARBA00022448"/>
    </source>
</evidence>
<keyword evidence="8" id="KW-0472">Membrane</keyword>
<dbReference type="PANTHER" id="PTHR43166:SF9">
    <property type="entry name" value="GLUTAMATE_ASPARTATE IMPORT ATP-BINDING PROTEIN GLTL"/>
    <property type="match status" value="1"/>
</dbReference>
<proteinExistence type="inferred from homology"/>
<keyword evidence="11" id="KW-1185">Reference proteome</keyword>
<dbReference type="Gene3D" id="3.40.50.300">
    <property type="entry name" value="P-loop containing nucleotide triphosphate hydrolases"/>
    <property type="match status" value="1"/>
</dbReference>
<keyword evidence="5" id="KW-0547">Nucleotide-binding</keyword>
<dbReference type="GO" id="GO:0005524">
    <property type="term" value="F:ATP binding"/>
    <property type="evidence" value="ECO:0007669"/>
    <property type="project" value="UniProtKB-KW"/>
</dbReference>
<keyword evidence="4" id="KW-1003">Cell membrane</keyword>